<evidence type="ECO:0000313" key="1">
    <source>
        <dbReference type="EMBL" id="MCI84929.1"/>
    </source>
</evidence>
<reference evidence="1 2" key="1">
    <citation type="journal article" date="2018" name="Front. Plant Sci.">
        <title>Red Clover (Trifolium pratense) and Zigzag Clover (T. medium) - A Picture of Genomic Similarities and Differences.</title>
        <authorList>
            <person name="Dluhosova J."/>
            <person name="Istvanek J."/>
            <person name="Nedelnik J."/>
            <person name="Repkova J."/>
        </authorList>
    </citation>
    <scope>NUCLEOTIDE SEQUENCE [LARGE SCALE GENOMIC DNA]</scope>
    <source>
        <strain evidence="2">cv. 10/8</strain>
        <tissue evidence="1">Leaf</tissue>
    </source>
</reference>
<evidence type="ECO:0000313" key="2">
    <source>
        <dbReference type="Proteomes" id="UP000265520"/>
    </source>
</evidence>
<dbReference type="AlphaFoldDB" id="A0A392VCG6"/>
<name>A0A392VCG6_9FABA</name>
<sequence>ILLGGSVVGAACGGLGVMRHHVLA</sequence>
<organism evidence="1 2">
    <name type="scientific">Trifolium medium</name>
    <dbReference type="NCBI Taxonomy" id="97028"/>
    <lineage>
        <taxon>Eukaryota</taxon>
        <taxon>Viridiplantae</taxon>
        <taxon>Streptophyta</taxon>
        <taxon>Embryophyta</taxon>
        <taxon>Tracheophyta</taxon>
        <taxon>Spermatophyta</taxon>
        <taxon>Magnoliopsida</taxon>
        <taxon>eudicotyledons</taxon>
        <taxon>Gunneridae</taxon>
        <taxon>Pentapetalae</taxon>
        <taxon>rosids</taxon>
        <taxon>fabids</taxon>
        <taxon>Fabales</taxon>
        <taxon>Fabaceae</taxon>
        <taxon>Papilionoideae</taxon>
        <taxon>50 kb inversion clade</taxon>
        <taxon>NPAAA clade</taxon>
        <taxon>Hologalegina</taxon>
        <taxon>IRL clade</taxon>
        <taxon>Trifolieae</taxon>
        <taxon>Trifolium</taxon>
    </lineage>
</organism>
<dbReference type="Proteomes" id="UP000265520">
    <property type="component" value="Unassembled WGS sequence"/>
</dbReference>
<proteinExistence type="predicted"/>
<protein>
    <submittedName>
        <fullName evidence="1">Uncharacterized protein</fullName>
    </submittedName>
</protein>
<comment type="caution">
    <text evidence="1">The sequence shown here is derived from an EMBL/GenBank/DDBJ whole genome shotgun (WGS) entry which is preliminary data.</text>
</comment>
<accession>A0A392VCG6</accession>
<keyword evidence="2" id="KW-1185">Reference proteome</keyword>
<dbReference type="EMBL" id="LXQA011102453">
    <property type="protein sequence ID" value="MCI84929.1"/>
    <property type="molecule type" value="Genomic_DNA"/>
</dbReference>
<feature type="non-terminal residue" evidence="1">
    <location>
        <position position="1"/>
    </location>
</feature>